<sequence>MAGEARTVQAVRAHLVREGGRPRGSVLVKAFWAPGGRGME</sequence>
<accession>A0ABV4QMV2</accession>
<proteinExistence type="predicted"/>
<dbReference type="RefSeq" id="WP_371955028.1">
    <property type="nucleotide sequence ID" value="NZ_JAXCEI010000031.1"/>
</dbReference>
<reference evidence="1 2" key="1">
    <citation type="submission" date="2023-11" db="EMBL/GenBank/DDBJ databases">
        <title>Actinomadura monticuli sp. nov., isolated from volcanic ash.</title>
        <authorList>
            <person name="Lee S.D."/>
            <person name="Yang H."/>
            <person name="Kim I.S."/>
        </authorList>
    </citation>
    <scope>NUCLEOTIDE SEQUENCE [LARGE SCALE GENOMIC DNA]</scope>
    <source>
        <strain evidence="1 2">DLS-62</strain>
    </source>
</reference>
<gene>
    <name evidence="1" type="ORF">SM611_36650</name>
</gene>
<dbReference type="Gene3D" id="3.40.50.80">
    <property type="entry name" value="Nucleotide-binding domain of ferredoxin-NADP reductase (FNR) module"/>
    <property type="match status" value="1"/>
</dbReference>
<organism evidence="1 2">
    <name type="scientific">Actinomadura monticuli</name>
    <dbReference type="NCBI Taxonomy" id="3097367"/>
    <lineage>
        <taxon>Bacteria</taxon>
        <taxon>Bacillati</taxon>
        <taxon>Actinomycetota</taxon>
        <taxon>Actinomycetes</taxon>
        <taxon>Streptosporangiales</taxon>
        <taxon>Thermomonosporaceae</taxon>
        <taxon>Actinomadura</taxon>
    </lineage>
</organism>
<dbReference type="EMBL" id="JAXCEI010000031">
    <property type="protein sequence ID" value="MFA1544487.1"/>
    <property type="molecule type" value="Genomic_DNA"/>
</dbReference>
<evidence type="ECO:0000313" key="1">
    <source>
        <dbReference type="EMBL" id="MFA1544487.1"/>
    </source>
</evidence>
<comment type="caution">
    <text evidence="1">The sequence shown here is derived from an EMBL/GenBank/DDBJ whole genome shotgun (WGS) entry which is preliminary data.</text>
</comment>
<dbReference type="Proteomes" id="UP001569963">
    <property type="component" value="Unassembled WGS sequence"/>
</dbReference>
<protein>
    <submittedName>
        <fullName evidence="1">SIP domain-containing protein</fullName>
    </submittedName>
</protein>
<keyword evidence="2" id="KW-1185">Reference proteome</keyword>
<evidence type="ECO:0000313" key="2">
    <source>
        <dbReference type="Proteomes" id="UP001569963"/>
    </source>
</evidence>
<dbReference type="InterPro" id="IPR039261">
    <property type="entry name" value="FNR_nucleotide-bd"/>
</dbReference>
<name>A0ABV4QMV2_9ACTN</name>